<evidence type="ECO:0000313" key="1">
    <source>
        <dbReference type="EMBL" id="KIM75638.1"/>
    </source>
</evidence>
<protein>
    <submittedName>
        <fullName evidence="1">Uncharacterized protein</fullName>
    </submittedName>
</protein>
<gene>
    <name evidence="1" type="ORF">PILCRDRAFT_13419</name>
</gene>
<dbReference type="EMBL" id="KN833044">
    <property type="protein sequence ID" value="KIM75638.1"/>
    <property type="molecule type" value="Genomic_DNA"/>
</dbReference>
<dbReference type="HOGENOM" id="CLU_1454939_0_0_1"/>
<proteinExistence type="predicted"/>
<dbReference type="Proteomes" id="UP000054166">
    <property type="component" value="Unassembled WGS sequence"/>
</dbReference>
<reference evidence="1 2" key="1">
    <citation type="submission" date="2014-04" db="EMBL/GenBank/DDBJ databases">
        <authorList>
            <consortium name="DOE Joint Genome Institute"/>
            <person name="Kuo A."/>
            <person name="Tarkka M."/>
            <person name="Buscot F."/>
            <person name="Kohler A."/>
            <person name="Nagy L.G."/>
            <person name="Floudas D."/>
            <person name="Copeland A."/>
            <person name="Barry K.W."/>
            <person name="Cichocki N."/>
            <person name="Veneault-Fourrey C."/>
            <person name="LaButti K."/>
            <person name="Lindquist E.A."/>
            <person name="Lipzen A."/>
            <person name="Lundell T."/>
            <person name="Morin E."/>
            <person name="Murat C."/>
            <person name="Sun H."/>
            <person name="Tunlid A."/>
            <person name="Henrissat B."/>
            <person name="Grigoriev I.V."/>
            <person name="Hibbett D.S."/>
            <person name="Martin F."/>
            <person name="Nordberg H.P."/>
            <person name="Cantor M.N."/>
            <person name="Hua S.X."/>
        </authorList>
    </citation>
    <scope>NUCLEOTIDE SEQUENCE [LARGE SCALE GENOMIC DNA]</scope>
    <source>
        <strain evidence="1 2">F 1598</strain>
    </source>
</reference>
<sequence>MPSHSNDTRCFCIQCTREGGQDASGQPKGMLIASQHLAAHLTRMWAEQVEILARNTVEAQVVALMLMDSRPDLAGQPSKLWTSCEKFQQEVNHNHHLPDHSTSLPINDILEGISRLSIAVPSSNQLTYNMAPPVVHDPTSLPINDILATASQLLPSSTQSNHNTALPIISALPDGALAQFPLHLQN</sequence>
<keyword evidence="2" id="KW-1185">Reference proteome</keyword>
<name>A0A0C3AP43_PILCF</name>
<dbReference type="InParanoid" id="A0A0C3AP43"/>
<dbReference type="AlphaFoldDB" id="A0A0C3AP43"/>
<evidence type="ECO:0000313" key="2">
    <source>
        <dbReference type="Proteomes" id="UP000054166"/>
    </source>
</evidence>
<reference evidence="2" key="2">
    <citation type="submission" date="2015-01" db="EMBL/GenBank/DDBJ databases">
        <title>Evolutionary Origins and Diversification of the Mycorrhizal Mutualists.</title>
        <authorList>
            <consortium name="DOE Joint Genome Institute"/>
            <consortium name="Mycorrhizal Genomics Consortium"/>
            <person name="Kohler A."/>
            <person name="Kuo A."/>
            <person name="Nagy L.G."/>
            <person name="Floudas D."/>
            <person name="Copeland A."/>
            <person name="Barry K.W."/>
            <person name="Cichocki N."/>
            <person name="Veneault-Fourrey C."/>
            <person name="LaButti K."/>
            <person name="Lindquist E.A."/>
            <person name="Lipzen A."/>
            <person name="Lundell T."/>
            <person name="Morin E."/>
            <person name="Murat C."/>
            <person name="Riley R."/>
            <person name="Ohm R."/>
            <person name="Sun H."/>
            <person name="Tunlid A."/>
            <person name="Henrissat B."/>
            <person name="Grigoriev I.V."/>
            <person name="Hibbett D.S."/>
            <person name="Martin F."/>
        </authorList>
    </citation>
    <scope>NUCLEOTIDE SEQUENCE [LARGE SCALE GENOMIC DNA]</scope>
    <source>
        <strain evidence="2">F 1598</strain>
    </source>
</reference>
<organism evidence="1 2">
    <name type="scientific">Piloderma croceum (strain F 1598)</name>
    <dbReference type="NCBI Taxonomy" id="765440"/>
    <lineage>
        <taxon>Eukaryota</taxon>
        <taxon>Fungi</taxon>
        <taxon>Dikarya</taxon>
        <taxon>Basidiomycota</taxon>
        <taxon>Agaricomycotina</taxon>
        <taxon>Agaricomycetes</taxon>
        <taxon>Agaricomycetidae</taxon>
        <taxon>Atheliales</taxon>
        <taxon>Atheliaceae</taxon>
        <taxon>Piloderma</taxon>
    </lineage>
</organism>
<accession>A0A0C3AP43</accession>